<organism evidence="4 5">
    <name type="scientific">Rhizophlyctis rosea</name>
    <dbReference type="NCBI Taxonomy" id="64517"/>
    <lineage>
        <taxon>Eukaryota</taxon>
        <taxon>Fungi</taxon>
        <taxon>Fungi incertae sedis</taxon>
        <taxon>Chytridiomycota</taxon>
        <taxon>Chytridiomycota incertae sedis</taxon>
        <taxon>Chytridiomycetes</taxon>
        <taxon>Rhizophlyctidales</taxon>
        <taxon>Rhizophlyctidaceae</taxon>
        <taxon>Rhizophlyctis</taxon>
    </lineage>
</organism>
<evidence type="ECO:0000313" key="5">
    <source>
        <dbReference type="Proteomes" id="UP001212841"/>
    </source>
</evidence>
<evidence type="ECO:0000256" key="1">
    <source>
        <dbReference type="SAM" id="Phobius"/>
    </source>
</evidence>
<dbReference type="InterPro" id="IPR056337">
    <property type="entry name" value="LHD_YVC1"/>
</dbReference>
<name>A0AAD5S966_9FUNG</name>
<dbReference type="PANTHER" id="PTHR35859">
    <property type="entry name" value="NONSELECTIVE CATION CHANNEL PROTEIN"/>
    <property type="match status" value="1"/>
</dbReference>
<feature type="non-terminal residue" evidence="4">
    <location>
        <position position="1"/>
    </location>
</feature>
<keyword evidence="1" id="KW-1133">Transmembrane helix</keyword>
<dbReference type="InterPro" id="IPR056336">
    <property type="entry name" value="YVC1_C"/>
</dbReference>
<evidence type="ECO:0000259" key="2">
    <source>
        <dbReference type="Pfam" id="PF23190"/>
    </source>
</evidence>
<evidence type="ECO:0000259" key="3">
    <source>
        <dbReference type="Pfam" id="PF23317"/>
    </source>
</evidence>
<feature type="transmembrane region" description="Helical" evidence="1">
    <location>
        <begin position="232"/>
        <end position="251"/>
    </location>
</feature>
<dbReference type="AlphaFoldDB" id="A0AAD5S966"/>
<feature type="transmembrane region" description="Helical" evidence="1">
    <location>
        <begin position="295"/>
        <end position="317"/>
    </location>
</feature>
<sequence length="574" mass="66559">MSGATINSEFDPWLPAQAASEMSIPFYSVRDLCNLVKNLITENVPVPVKIAHILRSTAKTKVMLDYIKERADKASVFISMLACKEFREAAEEDRVNRVLLESRANYAEILAILLIAEHEERDRLSEVRVVQALTAEFDDSRSLKKPMQNALTLAVDARATYFVSDARVHETLKAIWRGDLVFSSEVFEGLERRYGMRRARQIERQFEREEGGRRRGRWRFSVEGLKVPRYQYYTSVMVYFTFLVVYSFVVNNRRTEVPETWEILMYVLALSFMLEDLKTVMYAHRKFWSLGMWNWIDWFSYILFGSAFAFRMVGVWSEDPTKREKNAERSYNLLACVAALIWSRTLELLDTFREFGYLLVTVRRMMKDALHFFLLIAVLVVGFGQGFMALSRTFSGMGVQEEGEDMGVAFVLNMLAQAFFMVPDFSLAERIHPVYGTILLHMFMFITFMIFVNLLIAVFTHSYEEVRAHSEAEFQLLFSDKILEHVQRSREVPFLPPANLIELLLTPLFHVLIPRRHRQSLKFKICSLFFLPEMIAVSTFEYFSPPQVAGRLKAMGAGKGSVAFETWRIDMEVG</sequence>
<feature type="transmembrane region" description="Helical" evidence="1">
    <location>
        <begin position="369"/>
        <end position="388"/>
    </location>
</feature>
<comment type="caution">
    <text evidence="4">The sequence shown here is derived from an EMBL/GenBank/DDBJ whole genome shotgun (WGS) entry which is preliminary data.</text>
</comment>
<evidence type="ECO:0000313" key="4">
    <source>
        <dbReference type="EMBL" id="KAJ3048583.1"/>
    </source>
</evidence>
<keyword evidence="1" id="KW-0812">Transmembrane</keyword>
<evidence type="ECO:0008006" key="6">
    <source>
        <dbReference type="Google" id="ProtNLM"/>
    </source>
</evidence>
<gene>
    <name evidence="4" type="ORF">HK097_010398</name>
</gene>
<keyword evidence="5" id="KW-1185">Reference proteome</keyword>
<feature type="transmembrane region" description="Helical" evidence="1">
    <location>
        <begin position="263"/>
        <end position="283"/>
    </location>
</feature>
<dbReference type="PANTHER" id="PTHR35859:SF4">
    <property type="entry name" value="MEMBRANE CHANNEL PROTEIN, PUTATIVE (AFU_ORTHOLOGUE AFUA_6G11300)-RELATED"/>
    <property type="match status" value="1"/>
</dbReference>
<dbReference type="Pfam" id="PF23190">
    <property type="entry name" value="LHD_TRPY1"/>
    <property type="match status" value="1"/>
</dbReference>
<feature type="transmembrane region" description="Helical" evidence="1">
    <location>
        <begin position="439"/>
        <end position="459"/>
    </location>
</feature>
<dbReference type="EMBL" id="JADGJD010000768">
    <property type="protein sequence ID" value="KAJ3048583.1"/>
    <property type="molecule type" value="Genomic_DNA"/>
</dbReference>
<dbReference type="InterPro" id="IPR052971">
    <property type="entry name" value="TRP_calcium_channel"/>
</dbReference>
<keyword evidence="1" id="KW-0472">Membrane</keyword>
<protein>
    <recommendedName>
        <fullName evidence="6">Ion transport domain-containing protein</fullName>
    </recommendedName>
</protein>
<proteinExistence type="predicted"/>
<dbReference type="Proteomes" id="UP001212841">
    <property type="component" value="Unassembled WGS sequence"/>
</dbReference>
<feature type="transmembrane region" description="Helical" evidence="1">
    <location>
        <begin position="408"/>
        <end position="427"/>
    </location>
</feature>
<feature type="domain" description="YVC1 N-terminal linker helical" evidence="2">
    <location>
        <begin position="30"/>
        <end position="184"/>
    </location>
</feature>
<reference evidence="4" key="1">
    <citation type="submission" date="2020-05" db="EMBL/GenBank/DDBJ databases">
        <title>Phylogenomic resolution of chytrid fungi.</title>
        <authorList>
            <person name="Stajich J.E."/>
            <person name="Amses K."/>
            <person name="Simmons R."/>
            <person name="Seto K."/>
            <person name="Myers J."/>
            <person name="Bonds A."/>
            <person name="Quandt C.A."/>
            <person name="Barry K."/>
            <person name="Liu P."/>
            <person name="Grigoriev I."/>
            <person name="Longcore J.E."/>
            <person name="James T.Y."/>
        </authorList>
    </citation>
    <scope>NUCLEOTIDE SEQUENCE</scope>
    <source>
        <strain evidence="4">JEL0318</strain>
    </source>
</reference>
<accession>A0AAD5S966</accession>
<feature type="domain" description="Calcium channel YVC1-like C-terminal transmembrane" evidence="3">
    <location>
        <begin position="243"/>
        <end position="541"/>
    </location>
</feature>
<dbReference type="Pfam" id="PF23317">
    <property type="entry name" value="YVC1_C"/>
    <property type="match status" value="1"/>
</dbReference>